<dbReference type="Pfam" id="PF00361">
    <property type="entry name" value="Proton_antipo_M"/>
    <property type="match status" value="1"/>
</dbReference>
<feature type="transmembrane region" description="Helical" evidence="18">
    <location>
        <begin position="55"/>
        <end position="73"/>
    </location>
</feature>
<feature type="transmembrane region" description="Helical" evidence="18">
    <location>
        <begin position="472"/>
        <end position="488"/>
    </location>
</feature>
<comment type="catalytic activity">
    <reaction evidence="17">
        <text>a ubiquinone + NADH + 5 H(+)(in) = a ubiquinol + NAD(+) + 4 H(+)(out)</text>
        <dbReference type="Rhea" id="RHEA:29091"/>
        <dbReference type="Rhea" id="RHEA-COMP:9565"/>
        <dbReference type="Rhea" id="RHEA-COMP:9566"/>
        <dbReference type="ChEBI" id="CHEBI:15378"/>
        <dbReference type="ChEBI" id="CHEBI:16389"/>
        <dbReference type="ChEBI" id="CHEBI:17976"/>
        <dbReference type="ChEBI" id="CHEBI:57540"/>
        <dbReference type="ChEBI" id="CHEBI:57945"/>
        <dbReference type="EC" id="7.1.1.2"/>
    </reaction>
</comment>
<evidence type="ECO:0000256" key="4">
    <source>
        <dbReference type="ARBA" id="ARBA00021096"/>
    </source>
</evidence>
<feature type="transmembrane region" description="Helical" evidence="18">
    <location>
        <begin position="440"/>
        <end position="465"/>
    </location>
</feature>
<evidence type="ECO:0000256" key="12">
    <source>
        <dbReference type="ARBA" id="ARBA00023027"/>
    </source>
</evidence>
<geneLocation type="mitochondrion" evidence="21"/>
<evidence type="ECO:0000256" key="1">
    <source>
        <dbReference type="ARBA" id="ARBA00003257"/>
    </source>
</evidence>
<evidence type="ECO:0000256" key="17">
    <source>
        <dbReference type="ARBA" id="ARBA00049551"/>
    </source>
</evidence>
<organism evidence="21">
    <name type="scientific">Taeniothrips tigris</name>
    <dbReference type="NCBI Taxonomy" id="2824824"/>
    <lineage>
        <taxon>Eukaryota</taxon>
        <taxon>Metazoa</taxon>
        <taxon>Ecdysozoa</taxon>
        <taxon>Arthropoda</taxon>
        <taxon>Hexapoda</taxon>
        <taxon>Insecta</taxon>
        <taxon>Pterygota</taxon>
        <taxon>Neoptera</taxon>
        <taxon>Paraneoptera</taxon>
        <taxon>Thysanoptera</taxon>
        <taxon>Terebrantia</taxon>
        <taxon>Thripoidea</taxon>
        <taxon>Thripidae</taxon>
        <taxon>Taeniothrips</taxon>
    </lineage>
</organism>
<dbReference type="AlphaFoldDB" id="A0A8A9WNR1"/>
<keyword evidence="7 18" id="KW-0812">Transmembrane</keyword>
<feature type="transmembrane region" description="Helical" evidence="18">
    <location>
        <begin position="413"/>
        <end position="434"/>
    </location>
</feature>
<keyword evidence="8" id="KW-0999">Mitochondrion inner membrane</keyword>
<comment type="function">
    <text evidence="1">Core subunit of the mitochondrial membrane respiratory chain NADH dehydrogenase (Complex I) that is believed to belong to the minimal assembly required for catalysis. Complex I functions in the transfer of electrons from NADH to the respiratory chain. The immediate electron acceptor for the enzyme is believed to be ubiquinone.</text>
</comment>
<dbReference type="GO" id="GO:0042773">
    <property type="term" value="P:ATP synthesis coupled electron transport"/>
    <property type="evidence" value="ECO:0007669"/>
    <property type="project" value="InterPro"/>
</dbReference>
<feature type="domain" description="NADH dehydrogenase subunit 5 C-terminal" evidence="20">
    <location>
        <begin position="383"/>
        <end position="556"/>
    </location>
</feature>
<reference evidence="21" key="1">
    <citation type="submission" date="2021-03" db="EMBL/GenBank/DDBJ databases">
        <title>Mitogenome of Taeniothrips tigris.</title>
        <authorList>
            <person name="Kumar V."/>
            <person name="Tyagi K."/>
            <person name="Pakrashi A."/>
            <person name="Chandra K."/>
        </authorList>
    </citation>
    <scope>NUCLEOTIDE SEQUENCE</scope>
</reference>
<evidence type="ECO:0000259" key="19">
    <source>
        <dbReference type="Pfam" id="PF00361"/>
    </source>
</evidence>
<dbReference type="Pfam" id="PF06455">
    <property type="entry name" value="NADH5_C"/>
    <property type="match status" value="1"/>
</dbReference>
<dbReference type="InterPro" id="IPR010934">
    <property type="entry name" value="NADH_DH_su5_C"/>
</dbReference>
<feature type="transmembrane region" description="Helical" evidence="18">
    <location>
        <begin position="172"/>
        <end position="196"/>
    </location>
</feature>
<evidence type="ECO:0000313" key="21">
    <source>
        <dbReference type="EMBL" id="QTT60731.1"/>
    </source>
</evidence>
<keyword evidence="6" id="KW-0679">Respiratory chain</keyword>
<dbReference type="GO" id="GO:0005743">
    <property type="term" value="C:mitochondrial inner membrane"/>
    <property type="evidence" value="ECO:0007669"/>
    <property type="project" value="UniProtKB-SubCell"/>
</dbReference>
<feature type="transmembrane region" description="Helical" evidence="18">
    <location>
        <begin position="208"/>
        <end position="230"/>
    </location>
</feature>
<keyword evidence="11 18" id="KW-1133">Transmembrane helix</keyword>
<sequence>MFILMFPFFLFLSMIFFIISFIFLNVKFSFYIHWVFFCSSFYVSFPVYLDYISCIFMGMVLLISGSILFYSEYYMSNEVFKSRFFYLMFLFIMSMIFLILCPNFFCMLLGWDGLGLISFCLVLYYHNYNSLSCSMITALTNRVGDVFIIGSISMFFSMGGFSYMNFLNYNELFWMSLLFFIASMTKSAQIPFSAWLPAAMAAPTPVSSLVHSSTLVTAGIYIMIRFNFFFSDNMKVYMMLISLLTMIMSGISGLMENDLKKIIALSTLSQLGFMMFSISLSYYDLAFFHLICHASFKALLFMCAGLLIHQFSDNQDIRYYGFLDKNYFFTICMFNVSNLSLCGFPFLSGFFSKDIIIELCLKMNMNFLLLFLVIFGTFLTVFYSFRLLIFLSMKNFYSHSYFFFNMNNMNMNFSMLFLFFFSMMFGYLGSNLILLPYNYIVFPFFLKVFILSICLFSFMFCLFFSKVFFLKLNYFIYFFWNMWFLSFLKTDFFKHFLFSFSLKSSKFMYGFVEDLFGLKSVYYLKNLSVSLNKFFFLSVFNLFILFSFFFMMFLVFCY</sequence>
<evidence type="ECO:0000256" key="2">
    <source>
        <dbReference type="ARBA" id="ARBA00004448"/>
    </source>
</evidence>
<dbReference type="PRINTS" id="PR01434">
    <property type="entry name" value="NADHDHGNASE5"/>
</dbReference>
<feature type="transmembrane region" description="Helical" evidence="18">
    <location>
        <begin position="286"/>
        <end position="307"/>
    </location>
</feature>
<evidence type="ECO:0000256" key="11">
    <source>
        <dbReference type="ARBA" id="ARBA00022989"/>
    </source>
</evidence>
<keyword evidence="9" id="KW-1278">Translocase</keyword>
<dbReference type="PANTHER" id="PTHR42829:SF2">
    <property type="entry name" value="NADH-UBIQUINONE OXIDOREDUCTASE CHAIN 5"/>
    <property type="match status" value="1"/>
</dbReference>
<evidence type="ECO:0000256" key="8">
    <source>
        <dbReference type="ARBA" id="ARBA00022792"/>
    </source>
</evidence>
<keyword evidence="12" id="KW-0520">NAD</keyword>
<keyword evidence="5" id="KW-0813">Transport</keyword>
<dbReference type="GO" id="GO:0003954">
    <property type="term" value="F:NADH dehydrogenase activity"/>
    <property type="evidence" value="ECO:0007669"/>
    <property type="project" value="TreeGrafter"/>
</dbReference>
<feature type="transmembrane region" description="Helical" evidence="18">
    <location>
        <begin position="146"/>
        <end position="166"/>
    </location>
</feature>
<gene>
    <name evidence="21" type="primary">nad5</name>
</gene>
<dbReference type="EMBL" id="MW751816">
    <property type="protein sequence ID" value="QTT60731.1"/>
    <property type="molecule type" value="Genomic_DNA"/>
</dbReference>
<evidence type="ECO:0000256" key="16">
    <source>
        <dbReference type="ARBA" id="ARBA00031027"/>
    </source>
</evidence>
<evidence type="ECO:0000259" key="20">
    <source>
        <dbReference type="Pfam" id="PF06455"/>
    </source>
</evidence>
<feature type="transmembrane region" description="Helical" evidence="18">
    <location>
        <begin position="367"/>
        <end position="392"/>
    </location>
</feature>
<dbReference type="GO" id="GO:0015990">
    <property type="term" value="P:electron transport coupled proton transport"/>
    <property type="evidence" value="ECO:0007669"/>
    <property type="project" value="TreeGrafter"/>
</dbReference>
<evidence type="ECO:0000256" key="6">
    <source>
        <dbReference type="ARBA" id="ARBA00022660"/>
    </source>
</evidence>
<evidence type="ECO:0000256" key="13">
    <source>
        <dbReference type="ARBA" id="ARBA00023075"/>
    </source>
</evidence>
<evidence type="ECO:0000256" key="10">
    <source>
        <dbReference type="ARBA" id="ARBA00022982"/>
    </source>
</evidence>
<evidence type="ECO:0000256" key="7">
    <source>
        <dbReference type="ARBA" id="ARBA00022692"/>
    </source>
</evidence>
<evidence type="ECO:0000256" key="3">
    <source>
        <dbReference type="ARBA" id="ARBA00012944"/>
    </source>
</evidence>
<feature type="domain" description="NADH:quinone oxidoreductase/Mrp antiporter transmembrane" evidence="19">
    <location>
        <begin position="103"/>
        <end position="380"/>
    </location>
</feature>
<dbReference type="EC" id="7.1.1.2" evidence="3"/>
<feature type="transmembrane region" description="Helical" evidence="18">
    <location>
        <begin position="327"/>
        <end position="347"/>
    </location>
</feature>
<protein>
    <recommendedName>
        <fullName evidence="4">NADH-ubiquinone oxidoreductase chain 5</fullName>
        <ecNumber evidence="3">7.1.1.2</ecNumber>
    </recommendedName>
    <alternativeName>
        <fullName evidence="16">NADH dehydrogenase subunit 5</fullName>
    </alternativeName>
</protein>
<keyword evidence="13" id="KW-0830">Ubiquinone</keyword>
<evidence type="ECO:0000256" key="9">
    <source>
        <dbReference type="ARBA" id="ARBA00022967"/>
    </source>
</evidence>
<dbReference type="PANTHER" id="PTHR42829">
    <property type="entry name" value="NADH-UBIQUINONE OXIDOREDUCTASE CHAIN 5"/>
    <property type="match status" value="1"/>
</dbReference>
<accession>A0A8A9WNR1</accession>
<dbReference type="GO" id="GO:0008137">
    <property type="term" value="F:NADH dehydrogenase (ubiquinone) activity"/>
    <property type="evidence" value="ECO:0007669"/>
    <property type="project" value="UniProtKB-EC"/>
</dbReference>
<dbReference type="InterPro" id="IPR001750">
    <property type="entry name" value="ND/Mrp_TM"/>
</dbReference>
<feature type="transmembrane region" description="Helical" evidence="18">
    <location>
        <begin position="85"/>
        <end position="110"/>
    </location>
</feature>
<feature type="transmembrane region" description="Helical" evidence="18">
    <location>
        <begin position="6"/>
        <end position="24"/>
    </location>
</feature>
<proteinExistence type="predicted"/>
<evidence type="ECO:0000256" key="14">
    <source>
        <dbReference type="ARBA" id="ARBA00023128"/>
    </source>
</evidence>
<feature type="transmembrane region" description="Helical" evidence="18">
    <location>
        <begin position="236"/>
        <end position="255"/>
    </location>
</feature>
<name>A0A8A9WNR1_9NEOP</name>
<evidence type="ECO:0000256" key="15">
    <source>
        <dbReference type="ARBA" id="ARBA00023136"/>
    </source>
</evidence>
<keyword evidence="10" id="KW-0249">Electron transport</keyword>
<evidence type="ECO:0000256" key="18">
    <source>
        <dbReference type="SAM" id="Phobius"/>
    </source>
</evidence>
<comment type="subcellular location">
    <subcellularLocation>
        <location evidence="2">Mitochondrion inner membrane</location>
        <topology evidence="2">Multi-pass membrane protein</topology>
    </subcellularLocation>
</comment>
<feature type="transmembrane region" description="Helical" evidence="18">
    <location>
        <begin position="534"/>
        <end position="557"/>
    </location>
</feature>
<evidence type="ECO:0000256" key="5">
    <source>
        <dbReference type="ARBA" id="ARBA00022448"/>
    </source>
</evidence>
<keyword evidence="14 21" id="KW-0496">Mitochondrion</keyword>
<keyword evidence="15 18" id="KW-0472">Membrane</keyword>
<dbReference type="InterPro" id="IPR003945">
    <property type="entry name" value="NU5C-like"/>
</dbReference>